<accession>A0A1R3IRZ4</accession>
<dbReference type="AlphaFoldDB" id="A0A1R3IRZ4"/>
<dbReference type="PANTHER" id="PTHR47965:SF22">
    <property type="entry name" value="EUKARYOTIC ASPARTYL PROTEASE FAMILY PROTEIN"/>
    <property type="match status" value="1"/>
</dbReference>
<dbReference type="InterPro" id="IPR021109">
    <property type="entry name" value="Peptidase_aspartic_dom_sf"/>
</dbReference>
<dbReference type="GO" id="GO:0006508">
    <property type="term" value="P:proteolysis"/>
    <property type="evidence" value="ECO:0007669"/>
    <property type="project" value="InterPro"/>
</dbReference>
<dbReference type="InterPro" id="IPR001461">
    <property type="entry name" value="Aspartic_peptidase_A1"/>
</dbReference>
<sequence length="90" mass="10129">MKIKRVEPTLPFNEFFDSRTIRNSTTGPAVPVIDLVLHSSSRDVVWRIYGHNSSMVNVKKNVMSKIRTSIVIGGHQLEDNLLEFDLASSS</sequence>
<gene>
    <name evidence="2" type="ORF">COLO4_21658</name>
</gene>
<dbReference type="InterPro" id="IPR032799">
    <property type="entry name" value="TAXi_C"/>
</dbReference>
<protein>
    <submittedName>
        <fullName evidence="2">Peptidase A1</fullName>
    </submittedName>
</protein>
<dbReference type="OrthoDB" id="1162128at2759"/>
<reference evidence="3" key="1">
    <citation type="submission" date="2013-09" db="EMBL/GenBank/DDBJ databases">
        <title>Corchorus olitorius genome sequencing.</title>
        <authorList>
            <person name="Alam M."/>
            <person name="Haque M.S."/>
            <person name="Islam M.S."/>
            <person name="Emdad E.M."/>
            <person name="Islam M.M."/>
            <person name="Ahmed B."/>
            <person name="Halim A."/>
            <person name="Hossen Q.M.M."/>
            <person name="Hossain M.Z."/>
            <person name="Ahmed R."/>
            <person name="Khan M.M."/>
            <person name="Islam R."/>
            <person name="Rashid M.M."/>
            <person name="Khan S.A."/>
            <person name="Rahman M.S."/>
            <person name="Alam M."/>
            <person name="Yahiya A.S."/>
            <person name="Khan M.S."/>
            <person name="Azam M.S."/>
            <person name="Haque T."/>
            <person name="Lashkar M.Z.H."/>
            <person name="Akhand A.I."/>
            <person name="Morshed G."/>
            <person name="Roy S."/>
            <person name="Uddin K.S."/>
            <person name="Rabeya T."/>
            <person name="Hossain A.S."/>
            <person name="Chowdhury A."/>
            <person name="Snigdha A.R."/>
            <person name="Mortoza M.S."/>
            <person name="Matin S.A."/>
            <person name="Hoque S.M.E."/>
            <person name="Islam M.K."/>
            <person name="Roy D.K."/>
            <person name="Haider R."/>
            <person name="Moosa M.M."/>
            <person name="Elias S.M."/>
            <person name="Hasan A.M."/>
            <person name="Jahan S."/>
            <person name="Shafiuddin M."/>
            <person name="Mahmood N."/>
            <person name="Shommy N.S."/>
        </authorList>
    </citation>
    <scope>NUCLEOTIDE SEQUENCE [LARGE SCALE GENOMIC DNA]</scope>
    <source>
        <strain evidence="3">cv. O-4</strain>
    </source>
</reference>
<organism evidence="2 3">
    <name type="scientific">Corchorus olitorius</name>
    <dbReference type="NCBI Taxonomy" id="93759"/>
    <lineage>
        <taxon>Eukaryota</taxon>
        <taxon>Viridiplantae</taxon>
        <taxon>Streptophyta</taxon>
        <taxon>Embryophyta</taxon>
        <taxon>Tracheophyta</taxon>
        <taxon>Spermatophyta</taxon>
        <taxon>Magnoliopsida</taxon>
        <taxon>eudicotyledons</taxon>
        <taxon>Gunneridae</taxon>
        <taxon>Pentapetalae</taxon>
        <taxon>rosids</taxon>
        <taxon>malvids</taxon>
        <taxon>Malvales</taxon>
        <taxon>Malvaceae</taxon>
        <taxon>Grewioideae</taxon>
        <taxon>Apeibeae</taxon>
        <taxon>Corchorus</taxon>
    </lineage>
</organism>
<keyword evidence="3" id="KW-1185">Reference proteome</keyword>
<dbReference type="SUPFAM" id="SSF50630">
    <property type="entry name" value="Acid proteases"/>
    <property type="match status" value="1"/>
</dbReference>
<evidence type="ECO:0000313" key="2">
    <source>
        <dbReference type="EMBL" id="OMO85358.1"/>
    </source>
</evidence>
<proteinExistence type="predicted"/>
<dbReference type="EMBL" id="AWUE01017724">
    <property type="protein sequence ID" value="OMO85358.1"/>
    <property type="molecule type" value="Genomic_DNA"/>
</dbReference>
<evidence type="ECO:0000313" key="3">
    <source>
        <dbReference type="Proteomes" id="UP000187203"/>
    </source>
</evidence>
<dbReference type="STRING" id="93759.A0A1R3IRZ4"/>
<dbReference type="PANTHER" id="PTHR47965">
    <property type="entry name" value="ASPARTYL PROTEASE-RELATED"/>
    <property type="match status" value="1"/>
</dbReference>
<name>A0A1R3IRZ4_9ROSI</name>
<feature type="domain" description="Xylanase inhibitor C-terminal" evidence="1">
    <location>
        <begin position="2"/>
        <end position="89"/>
    </location>
</feature>
<dbReference type="GO" id="GO:0004190">
    <property type="term" value="F:aspartic-type endopeptidase activity"/>
    <property type="evidence" value="ECO:0007669"/>
    <property type="project" value="InterPro"/>
</dbReference>
<dbReference type="Pfam" id="PF14541">
    <property type="entry name" value="TAXi_C"/>
    <property type="match status" value="1"/>
</dbReference>
<dbReference type="Proteomes" id="UP000187203">
    <property type="component" value="Unassembled WGS sequence"/>
</dbReference>
<comment type="caution">
    <text evidence="2">The sequence shown here is derived from an EMBL/GenBank/DDBJ whole genome shotgun (WGS) entry which is preliminary data.</text>
</comment>
<evidence type="ECO:0000259" key="1">
    <source>
        <dbReference type="Pfam" id="PF14541"/>
    </source>
</evidence>
<dbReference type="Gene3D" id="2.40.70.10">
    <property type="entry name" value="Acid Proteases"/>
    <property type="match status" value="1"/>
</dbReference>